<evidence type="ECO:0000256" key="1">
    <source>
        <dbReference type="SAM" id="MobiDB-lite"/>
    </source>
</evidence>
<evidence type="ECO:0000313" key="2">
    <source>
        <dbReference type="EMBL" id="KAF3556083.1"/>
    </source>
</evidence>
<feature type="region of interest" description="Disordered" evidence="1">
    <location>
        <begin position="1"/>
        <end position="58"/>
    </location>
</feature>
<evidence type="ECO:0000313" key="3">
    <source>
        <dbReference type="Proteomes" id="UP000712600"/>
    </source>
</evidence>
<accession>A0A8S9QUB1</accession>
<feature type="compositionally biased region" description="Polar residues" evidence="1">
    <location>
        <begin position="31"/>
        <end position="42"/>
    </location>
</feature>
<dbReference type="AlphaFoldDB" id="A0A8S9QUB1"/>
<protein>
    <submittedName>
        <fullName evidence="2">Uncharacterized protein</fullName>
    </submittedName>
</protein>
<dbReference type="EMBL" id="QGKX02000996">
    <property type="protein sequence ID" value="KAF3556083.1"/>
    <property type="molecule type" value="Genomic_DNA"/>
</dbReference>
<sequence>MPRSTRNNKETPLLFSSDTASLERSIRKGIRSSTIDNNTRQPPLTHVGVKTGHDGINA</sequence>
<proteinExistence type="predicted"/>
<gene>
    <name evidence="2" type="ORF">F2Q69_00016565</name>
</gene>
<reference evidence="2" key="1">
    <citation type="submission" date="2019-12" db="EMBL/GenBank/DDBJ databases">
        <title>Genome sequencing and annotation of Brassica cretica.</title>
        <authorList>
            <person name="Studholme D.J."/>
            <person name="Sarris P."/>
        </authorList>
    </citation>
    <scope>NUCLEOTIDE SEQUENCE</scope>
    <source>
        <strain evidence="2">PFS-109/04</strain>
        <tissue evidence="2">Leaf</tissue>
    </source>
</reference>
<name>A0A8S9QUB1_BRACR</name>
<organism evidence="2 3">
    <name type="scientific">Brassica cretica</name>
    <name type="common">Mustard</name>
    <dbReference type="NCBI Taxonomy" id="69181"/>
    <lineage>
        <taxon>Eukaryota</taxon>
        <taxon>Viridiplantae</taxon>
        <taxon>Streptophyta</taxon>
        <taxon>Embryophyta</taxon>
        <taxon>Tracheophyta</taxon>
        <taxon>Spermatophyta</taxon>
        <taxon>Magnoliopsida</taxon>
        <taxon>eudicotyledons</taxon>
        <taxon>Gunneridae</taxon>
        <taxon>Pentapetalae</taxon>
        <taxon>rosids</taxon>
        <taxon>malvids</taxon>
        <taxon>Brassicales</taxon>
        <taxon>Brassicaceae</taxon>
        <taxon>Brassiceae</taxon>
        <taxon>Brassica</taxon>
    </lineage>
</organism>
<dbReference type="Proteomes" id="UP000712600">
    <property type="component" value="Unassembled WGS sequence"/>
</dbReference>
<comment type="caution">
    <text evidence="2">The sequence shown here is derived from an EMBL/GenBank/DDBJ whole genome shotgun (WGS) entry which is preliminary data.</text>
</comment>